<comment type="cofactor">
    <cofactor evidence="13">
        <name>Mg(2+)</name>
        <dbReference type="ChEBI" id="CHEBI:18420"/>
    </cofactor>
</comment>
<evidence type="ECO:0000259" key="15">
    <source>
        <dbReference type="Pfam" id="PF01225"/>
    </source>
</evidence>
<name>A0A7Z0VMV0_9GAMM</name>
<comment type="caution">
    <text evidence="13">Lacks conserved residue(s) required for the propagation of feature annotation.</text>
</comment>
<dbReference type="PANTHER" id="PTHR23135">
    <property type="entry name" value="MUR LIGASE FAMILY MEMBER"/>
    <property type="match status" value="1"/>
</dbReference>
<evidence type="ECO:0000256" key="7">
    <source>
        <dbReference type="ARBA" id="ARBA00050251"/>
    </source>
</evidence>
<evidence type="ECO:0000256" key="6">
    <source>
        <dbReference type="ARBA" id="ARBA00023316"/>
    </source>
</evidence>
<dbReference type="InterPro" id="IPR036565">
    <property type="entry name" value="Mur-like_cat_sf"/>
</dbReference>
<dbReference type="PANTHER" id="PTHR23135:SF4">
    <property type="entry name" value="UDP-N-ACETYLMURAMOYL-L-ALANYL-D-GLUTAMATE--2,6-DIAMINOPIMELATE LIGASE MURE HOMOLOG, CHLOROPLASTIC"/>
    <property type="match status" value="1"/>
</dbReference>
<dbReference type="Pfam" id="PF01225">
    <property type="entry name" value="Mur_ligase"/>
    <property type="match status" value="1"/>
</dbReference>
<keyword evidence="4 13" id="KW-0573">Peptidoglycan synthesis</keyword>
<gene>
    <name evidence="13 18" type="primary">murE</name>
    <name evidence="18" type="ORF">CODIS_11580</name>
</gene>
<dbReference type="GO" id="GO:0008360">
    <property type="term" value="P:regulation of cell shape"/>
    <property type="evidence" value="ECO:0007669"/>
    <property type="project" value="UniProtKB-KW"/>
</dbReference>
<dbReference type="NCBIfam" id="TIGR01085">
    <property type="entry name" value="murE"/>
    <property type="match status" value="1"/>
</dbReference>
<feature type="binding site" evidence="13">
    <location>
        <position position="202"/>
    </location>
    <ligand>
        <name>UDP-N-acetyl-alpha-D-muramoyl-L-alanyl-D-glutamate</name>
        <dbReference type="ChEBI" id="CHEBI:83900"/>
    </ligand>
</feature>
<feature type="domain" description="Mur ligase N-terminal catalytic" evidence="15">
    <location>
        <begin position="30"/>
        <end position="111"/>
    </location>
</feature>
<dbReference type="RefSeq" id="WP_083220571.1">
    <property type="nucleotide sequence ID" value="NZ_MARB01000005.1"/>
</dbReference>
<feature type="binding site" evidence="13">
    <location>
        <position position="478"/>
    </location>
    <ligand>
        <name>meso-2,6-diaminopimelate</name>
        <dbReference type="ChEBI" id="CHEBI:57791"/>
    </ligand>
</feature>
<evidence type="ECO:0000256" key="11">
    <source>
        <dbReference type="ARBA" id="ARBA00076158"/>
    </source>
</evidence>
<dbReference type="UniPathway" id="UPA00219"/>
<comment type="caution">
    <text evidence="18">The sequence shown here is derived from an EMBL/GenBank/DDBJ whole genome shotgun (WGS) entry which is preliminary data.</text>
</comment>
<keyword evidence="3 13" id="KW-0133">Cell shape</keyword>
<keyword evidence="6 13" id="KW-0961">Cell wall biogenesis/degradation</keyword>
<accession>A0A7Z0VMV0</accession>
<keyword evidence="13" id="KW-0460">Magnesium</keyword>
<dbReference type="FunFam" id="3.90.190.20:FF:000006">
    <property type="entry name" value="UDP-N-acetylmuramoyl-L-alanyl-D-glutamate--2,6-diaminopimelate ligase"/>
    <property type="match status" value="1"/>
</dbReference>
<dbReference type="Pfam" id="PF02875">
    <property type="entry name" value="Mur_ligase_C"/>
    <property type="match status" value="1"/>
</dbReference>
<feature type="binding site" evidence="13">
    <location>
        <begin position="167"/>
        <end position="168"/>
    </location>
    <ligand>
        <name>UDP-N-acetyl-alpha-D-muramoyl-L-alanyl-D-glutamate</name>
        <dbReference type="ChEBI" id="CHEBI:83900"/>
    </ligand>
</feature>
<dbReference type="Pfam" id="PF08245">
    <property type="entry name" value="Mur_ligase_M"/>
    <property type="match status" value="1"/>
</dbReference>
<keyword evidence="13" id="KW-0963">Cytoplasm</keyword>
<evidence type="ECO:0000256" key="10">
    <source>
        <dbReference type="ARBA" id="ARBA00075482"/>
    </source>
</evidence>
<evidence type="ECO:0000256" key="9">
    <source>
        <dbReference type="ARBA" id="ARBA00072883"/>
    </source>
</evidence>
<dbReference type="OrthoDB" id="9800958at2"/>
<comment type="subcellular location">
    <subcellularLocation>
        <location evidence="13 14">Cytoplasm</location>
    </subcellularLocation>
</comment>
<evidence type="ECO:0000256" key="14">
    <source>
        <dbReference type="RuleBase" id="RU004135"/>
    </source>
</evidence>
<feature type="binding site" evidence="13">
    <location>
        <position position="200"/>
    </location>
    <ligand>
        <name>UDP-N-acetyl-alpha-D-muramoyl-L-alanyl-D-glutamate</name>
        <dbReference type="ChEBI" id="CHEBI:83900"/>
    </ligand>
</feature>
<evidence type="ECO:0000256" key="2">
    <source>
        <dbReference type="ARBA" id="ARBA00022618"/>
    </source>
</evidence>
<dbReference type="InterPro" id="IPR013221">
    <property type="entry name" value="Mur_ligase_cen"/>
</dbReference>
<evidence type="ECO:0000256" key="8">
    <source>
        <dbReference type="ARBA" id="ARBA00066633"/>
    </source>
</evidence>
<evidence type="ECO:0000256" key="3">
    <source>
        <dbReference type="ARBA" id="ARBA00022960"/>
    </source>
</evidence>
<keyword evidence="5 13" id="KW-0131">Cell cycle</keyword>
<dbReference type="Gene3D" id="3.40.1190.10">
    <property type="entry name" value="Mur-like, catalytic domain"/>
    <property type="match status" value="1"/>
</dbReference>
<keyword evidence="13" id="KW-0547">Nucleotide-binding</keyword>
<dbReference type="InterPro" id="IPR005761">
    <property type="entry name" value="UDP-N-AcMur-Glu-dNH2Pim_ligase"/>
</dbReference>
<dbReference type="InterPro" id="IPR004101">
    <property type="entry name" value="Mur_ligase_C"/>
</dbReference>
<dbReference type="Gene3D" id="3.40.1390.10">
    <property type="entry name" value="MurE/MurF, N-terminal domain"/>
    <property type="match status" value="1"/>
</dbReference>
<feature type="domain" description="Mur ligase C-terminal" evidence="16">
    <location>
        <begin position="354"/>
        <end position="480"/>
    </location>
</feature>
<comment type="function">
    <text evidence="13">Catalyzes the addition of meso-diaminopimelic acid to the nucleotide precursor UDP-N-acetylmuramoyl-L-alanyl-D-glutamate (UMAG) in the biosynthesis of bacterial cell-wall peptidoglycan.</text>
</comment>
<protein>
    <recommendedName>
        <fullName evidence="9 13">UDP-N-acetylmuramoyl-L-alanyl-D-glutamate--2,6-diaminopimelate ligase</fullName>
        <ecNumber evidence="8 13">6.3.2.13</ecNumber>
    </recommendedName>
    <alternativeName>
        <fullName evidence="10 13">Meso-A2pm-adding enzyme</fullName>
    </alternativeName>
    <alternativeName>
        <fullName evidence="11 13">Meso-diaminopimelate-adding enzyme</fullName>
    </alternativeName>
    <alternativeName>
        <fullName evidence="12 13">UDP-MurNAc-L-Ala-D-Glu:meso-diaminopimelate ligase</fullName>
    </alternativeName>
    <alternativeName>
        <fullName evidence="13">UDP-MurNAc-tripeptide synthetase</fullName>
    </alternativeName>
    <alternativeName>
        <fullName evidence="13">UDP-N-acetylmuramyl-tripeptide synthetase</fullName>
    </alternativeName>
</protein>
<feature type="binding site" evidence="13">
    <location>
        <position position="194"/>
    </location>
    <ligand>
        <name>UDP-N-acetyl-alpha-D-muramoyl-L-alanyl-D-glutamate</name>
        <dbReference type="ChEBI" id="CHEBI:83900"/>
    </ligand>
</feature>
<evidence type="ECO:0000256" key="4">
    <source>
        <dbReference type="ARBA" id="ARBA00022984"/>
    </source>
</evidence>
<feature type="domain" description="Mur ligase central" evidence="17">
    <location>
        <begin position="124"/>
        <end position="331"/>
    </location>
</feature>
<evidence type="ECO:0000256" key="12">
    <source>
        <dbReference type="ARBA" id="ARBA00081560"/>
    </source>
</evidence>
<evidence type="ECO:0000313" key="19">
    <source>
        <dbReference type="Proteomes" id="UP000094769"/>
    </source>
</evidence>
<dbReference type="SUPFAM" id="SSF53623">
    <property type="entry name" value="MurD-like peptide ligases, catalytic domain"/>
    <property type="match status" value="1"/>
</dbReference>
<evidence type="ECO:0000256" key="13">
    <source>
        <dbReference type="HAMAP-Rule" id="MF_00208"/>
    </source>
</evidence>
<dbReference type="InterPro" id="IPR036615">
    <property type="entry name" value="Mur_ligase_C_dom_sf"/>
</dbReference>
<evidence type="ECO:0000259" key="17">
    <source>
        <dbReference type="Pfam" id="PF08245"/>
    </source>
</evidence>
<organism evidence="18 19">
    <name type="scientific">Candidatus Thiodiazotropha endolucinida</name>
    <dbReference type="NCBI Taxonomy" id="1655433"/>
    <lineage>
        <taxon>Bacteria</taxon>
        <taxon>Pseudomonadati</taxon>
        <taxon>Pseudomonadota</taxon>
        <taxon>Gammaproteobacteria</taxon>
        <taxon>Chromatiales</taxon>
        <taxon>Sedimenticolaceae</taxon>
        <taxon>Candidatus Thiodiazotropha</taxon>
    </lineage>
</organism>
<proteinExistence type="inferred from homology"/>
<dbReference type="GO" id="GO:0071555">
    <property type="term" value="P:cell wall organization"/>
    <property type="evidence" value="ECO:0007669"/>
    <property type="project" value="UniProtKB-KW"/>
</dbReference>
<dbReference type="GO" id="GO:0005524">
    <property type="term" value="F:ATP binding"/>
    <property type="evidence" value="ECO:0007669"/>
    <property type="project" value="UniProtKB-UniRule"/>
</dbReference>
<dbReference type="GO" id="GO:0005737">
    <property type="term" value="C:cytoplasm"/>
    <property type="evidence" value="ECO:0007669"/>
    <property type="project" value="UniProtKB-SubCell"/>
</dbReference>
<dbReference type="SUPFAM" id="SSF63418">
    <property type="entry name" value="MurE/MurF N-terminal domain"/>
    <property type="match status" value="1"/>
</dbReference>
<comment type="catalytic activity">
    <reaction evidence="7 13">
        <text>UDP-N-acetyl-alpha-D-muramoyl-L-alanyl-D-glutamate + meso-2,6-diaminopimelate + ATP = UDP-N-acetyl-alpha-D-muramoyl-L-alanyl-gamma-D-glutamyl-meso-2,6-diaminopimelate + ADP + phosphate + H(+)</text>
        <dbReference type="Rhea" id="RHEA:23676"/>
        <dbReference type="ChEBI" id="CHEBI:15378"/>
        <dbReference type="ChEBI" id="CHEBI:30616"/>
        <dbReference type="ChEBI" id="CHEBI:43474"/>
        <dbReference type="ChEBI" id="CHEBI:57791"/>
        <dbReference type="ChEBI" id="CHEBI:83900"/>
        <dbReference type="ChEBI" id="CHEBI:83905"/>
        <dbReference type="ChEBI" id="CHEBI:456216"/>
        <dbReference type="EC" id="6.3.2.13"/>
    </reaction>
</comment>
<dbReference type="GO" id="GO:0009252">
    <property type="term" value="P:peptidoglycan biosynthetic process"/>
    <property type="evidence" value="ECO:0007669"/>
    <property type="project" value="UniProtKB-UniRule"/>
</dbReference>
<feature type="modified residue" description="N6-carboxylysine" evidence="13">
    <location>
        <position position="234"/>
    </location>
</feature>
<dbReference type="SUPFAM" id="SSF53244">
    <property type="entry name" value="MurD-like peptide ligases, peptide-binding domain"/>
    <property type="match status" value="1"/>
</dbReference>
<evidence type="ECO:0000259" key="16">
    <source>
        <dbReference type="Pfam" id="PF02875"/>
    </source>
</evidence>
<feature type="binding site" evidence="13">
    <location>
        <position position="36"/>
    </location>
    <ligand>
        <name>UDP-N-acetyl-alpha-D-muramoyl-L-alanyl-D-glutamate</name>
        <dbReference type="ChEBI" id="CHEBI:83900"/>
    </ligand>
</feature>
<feature type="binding site" evidence="13">
    <location>
        <position position="403"/>
    </location>
    <ligand>
        <name>meso-2,6-diaminopimelate</name>
        <dbReference type="ChEBI" id="CHEBI:57791"/>
    </ligand>
</feature>
<dbReference type="NCBIfam" id="NF001126">
    <property type="entry name" value="PRK00139.1-4"/>
    <property type="match status" value="1"/>
</dbReference>
<dbReference type="EMBL" id="MARB01000005">
    <property type="protein sequence ID" value="ODJ88608.1"/>
    <property type="molecule type" value="Genomic_DNA"/>
</dbReference>
<evidence type="ECO:0000256" key="1">
    <source>
        <dbReference type="ARBA" id="ARBA00005898"/>
    </source>
</evidence>
<dbReference type="NCBIfam" id="NF001124">
    <property type="entry name" value="PRK00139.1-2"/>
    <property type="match status" value="1"/>
</dbReference>
<sequence>MMAAERIMEGVTLTSLLHGIVSMPAHDDREVTGIALDSREVSPGALFIACAGEHHHGLAFAEQAVSRGAAAIVWEAGAAGGKKLAADVKLPVPLLAVPGLSRYVSRIAGRFYRHPSRQMTVYGITGTNGKTSISQLLAHALTSEIPCGIMGTLGVGLPGQLKSTGYTTPDAVTLQRHLHELLAQGVGAVSMEVSSHALDQNRAAAVAFDCAIFTNLSRDHFDYHRTLENYAAAKQRLFHMPDLSSAVINLDDSFGRTIVGSMAEGVKLLGYSLEPAAELPAGLTGWARALEIDPTTQGMRIKISTHLGEADLETKLLGRFNAANLLAVLLVLLQRNWSLQRAVAVLSELNTIPGRMELLGGGERPGVVVDYAHTPDALEKALQALRVHCPGSLSVVFGCGGDRDRGKRPLMGELAEQLADRVIITDDNPRSEPSGEIIHQILAGMKMSDRAMVEPDRHRAIHVAIAHASPGDLVLVAGKGHEDYQLVGEKVLHFDDREQVAAALDAWSVEAQ</sequence>
<feature type="binding site" evidence="13">
    <location>
        <position position="482"/>
    </location>
    <ligand>
        <name>meso-2,6-diaminopimelate</name>
        <dbReference type="ChEBI" id="CHEBI:57791"/>
    </ligand>
</feature>
<evidence type="ECO:0000313" key="18">
    <source>
        <dbReference type="EMBL" id="ODJ88608.1"/>
    </source>
</evidence>
<dbReference type="InterPro" id="IPR035911">
    <property type="entry name" value="MurE/MurF_N"/>
</dbReference>
<dbReference type="GO" id="GO:0008765">
    <property type="term" value="F:UDP-N-acetylmuramoylalanyl-D-glutamate-2,6-diaminopimelate ligase activity"/>
    <property type="evidence" value="ECO:0007669"/>
    <property type="project" value="UniProtKB-UniRule"/>
</dbReference>
<dbReference type="Gene3D" id="3.90.190.20">
    <property type="entry name" value="Mur ligase, C-terminal domain"/>
    <property type="match status" value="1"/>
</dbReference>
<keyword evidence="19" id="KW-1185">Reference proteome</keyword>
<comment type="PTM">
    <text evidence="13">Carboxylation is probably crucial for Mg(2+) binding and, consequently, for the gamma-phosphate positioning of ATP.</text>
</comment>
<comment type="pathway">
    <text evidence="13 14">Cell wall biogenesis; peptidoglycan biosynthesis.</text>
</comment>
<evidence type="ECO:0000256" key="5">
    <source>
        <dbReference type="ARBA" id="ARBA00023306"/>
    </source>
</evidence>
<dbReference type="Proteomes" id="UP000094769">
    <property type="component" value="Unassembled WGS sequence"/>
</dbReference>
<dbReference type="GO" id="GO:0000287">
    <property type="term" value="F:magnesium ion binding"/>
    <property type="evidence" value="ECO:0007669"/>
    <property type="project" value="UniProtKB-UniRule"/>
</dbReference>
<dbReference type="EC" id="6.3.2.13" evidence="8 13"/>
<keyword evidence="13" id="KW-0067">ATP-binding</keyword>
<keyword evidence="2 13" id="KW-0132">Cell division</keyword>
<feature type="short sequence motif" description="Meso-diaminopimelate recognition motif" evidence="13">
    <location>
        <begin position="427"/>
        <end position="430"/>
    </location>
</feature>
<comment type="similarity">
    <text evidence="1 13">Belongs to the MurCDEF family. MurE subfamily.</text>
</comment>
<feature type="binding site" evidence="13">
    <location>
        <begin position="427"/>
        <end position="430"/>
    </location>
    <ligand>
        <name>meso-2,6-diaminopimelate</name>
        <dbReference type="ChEBI" id="CHEBI:57791"/>
    </ligand>
</feature>
<feature type="binding site" evidence="13">
    <location>
        <position position="38"/>
    </location>
    <ligand>
        <name>UDP-N-acetyl-alpha-D-muramoyl-L-alanyl-D-glutamate</name>
        <dbReference type="ChEBI" id="CHEBI:83900"/>
    </ligand>
</feature>
<reference evidence="18 19" key="1">
    <citation type="submission" date="2016-06" db="EMBL/GenBank/DDBJ databases">
        <title>Genome sequence of endosymbiont of Candidatus Endolucinida thiodiazotropha.</title>
        <authorList>
            <person name="Poehlein A."/>
            <person name="Koenig S."/>
            <person name="Heiden S.E."/>
            <person name="Thuermer A."/>
            <person name="Voget S."/>
            <person name="Daniel R."/>
            <person name="Markert S."/>
            <person name="Gros O."/>
            <person name="Schweder T."/>
        </authorList>
    </citation>
    <scope>NUCLEOTIDE SEQUENCE [LARGE SCALE GENOMIC DNA]</scope>
    <source>
        <strain evidence="18 19">COS</strain>
    </source>
</reference>
<dbReference type="GO" id="GO:0051301">
    <property type="term" value="P:cell division"/>
    <property type="evidence" value="ECO:0007669"/>
    <property type="project" value="UniProtKB-KW"/>
</dbReference>
<dbReference type="HAMAP" id="MF_00208">
    <property type="entry name" value="MurE"/>
    <property type="match status" value="1"/>
</dbReference>
<feature type="binding site" evidence="13">
    <location>
        <begin position="126"/>
        <end position="132"/>
    </location>
    <ligand>
        <name>ATP</name>
        <dbReference type="ChEBI" id="CHEBI:30616"/>
    </ligand>
</feature>
<dbReference type="AlphaFoldDB" id="A0A7Z0VMV0"/>
<dbReference type="InterPro" id="IPR000713">
    <property type="entry name" value="Mur_ligase_N"/>
</dbReference>
<keyword evidence="13 18" id="KW-0436">Ligase</keyword>